<comment type="caution">
    <text evidence="2">The sequence shown here is derived from an EMBL/GenBank/DDBJ whole genome shotgun (WGS) entry which is preliminary data.</text>
</comment>
<keyword evidence="1 2" id="KW-0436">Ligase</keyword>
<dbReference type="Pfam" id="PF02686">
    <property type="entry name" value="GatC"/>
    <property type="match status" value="1"/>
</dbReference>
<protein>
    <recommendedName>
        <fullName evidence="1">Aspartyl/glutamyl-tRNA(Asn/Gln) amidotransferase subunit C</fullName>
        <shortName evidence="1">Asp/Glu-ADT subunit C</shortName>
        <ecNumber evidence="1">6.3.5.-</ecNumber>
    </recommendedName>
</protein>
<comment type="subunit">
    <text evidence="1">Heterotrimer of A, B and C subunits.</text>
</comment>
<dbReference type="EMBL" id="AAQJ02000001">
    <property type="protein sequence ID" value="EDP46652.1"/>
    <property type="molecule type" value="Genomic_DNA"/>
</dbReference>
<dbReference type="HAMAP" id="MF_00122">
    <property type="entry name" value="GatC"/>
    <property type="match status" value="1"/>
</dbReference>
<dbReference type="PANTHER" id="PTHR15004:SF0">
    <property type="entry name" value="GLUTAMYL-TRNA(GLN) AMIDOTRANSFERASE SUBUNIT C, MITOCHONDRIAL"/>
    <property type="match status" value="1"/>
</dbReference>
<dbReference type="GO" id="GO:0050567">
    <property type="term" value="F:glutaminyl-tRNA synthase (glutamine-hydrolyzing) activity"/>
    <property type="evidence" value="ECO:0007669"/>
    <property type="project" value="UniProtKB-UniRule"/>
</dbReference>
<keyword evidence="1" id="KW-0067">ATP-binding</keyword>
<keyword evidence="3" id="KW-1185">Reference proteome</keyword>
<dbReference type="GO" id="GO:0016740">
    <property type="term" value="F:transferase activity"/>
    <property type="evidence" value="ECO:0007669"/>
    <property type="project" value="UniProtKB-KW"/>
</dbReference>
<evidence type="ECO:0000313" key="2">
    <source>
        <dbReference type="EMBL" id="EDP46652.1"/>
    </source>
</evidence>
<accession>A8PNC1</accession>
<comment type="catalytic activity">
    <reaction evidence="1">
        <text>L-aspartyl-tRNA(Asn) + L-glutamine + ATP + H2O = L-asparaginyl-tRNA(Asn) + L-glutamate + ADP + phosphate + 2 H(+)</text>
        <dbReference type="Rhea" id="RHEA:14513"/>
        <dbReference type="Rhea" id="RHEA-COMP:9674"/>
        <dbReference type="Rhea" id="RHEA-COMP:9677"/>
        <dbReference type="ChEBI" id="CHEBI:15377"/>
        <dbReference type="ChEBI" id="CHEBI:15378"/>
        <dbReference type="ChEBI" id="CHEBI:29985"/>
        <dbReference type="ChEBI" id="CHEBI:30616"/>
        <dbReference type="ChEBI" id="CHEBI:43474"/>
        <dbReference type="ChEBI" id="CHEBI:58359"/>
        <dbReference type="ChEBI" id="CHEBI:78515"/>
        <dbReference type="ChEBI" id="CHEBI:78516"/>
        <dbReference type="ChEBI" id="CHEBI:456216"/>
    </reaction>
</comment>
<dbReference type="eggNOG" id="COG0721">
    <property type="taxonomic scope" value="Bacteria"/>
</dbReference>
<dbReference type="GO" id="GO:0050566">
    <property type="term" value="F:asparaginyl-tRNA synthase (glutamine-hydrolyzing) activity"/>
    <property type="evidence" value="ECO:0007669"/>
    <property type="project" value="RHEA"/>
</dbReference>
<dbReference type="OrthoDB" id="9794326at2"/>
<dbReference type="NCBIfam" id="TIGR00135">
    <property type="entry name" value="gatC"/>
    <property type="match status" value="1"/>
</dbReference>
<organism evidence="2 3">
    <name type="scientific">Rickettsiella grylli</name>
    <dbReference type="NCBI Taxonomy" id="59196"/>
    <lineage>
        <taxon>Bacteria</taxon>
        <taxon>Pseudomonadati</taxon>
        <taxon>Pseudomonadota</taxon>
        <taxon>Gammaproteobacteria</taxon>
        <taxon>Legionellales</taxon>
        <taxon>Coxiellaceae</taxon>
        <taxon>Rickettsiella</taxon>
    </lineage>
</organism>
<evidence type="ECO:0000313" key="3">
    <source>
        <dbReference type="Proteomes" id="UP000054075"/>
    </source>
</evidence>
<comment type="catalytic activity">
    <reaction evidence="1">
        <text>L-glutamyl-tRNA(Gln) + L-glutamine + ATP + H2O = L-glutaminyl-tRNA(Gln) + L-glutamate + ADP + phosphate + H(+)</text>
        <dbReference type="Rhea" id="RHEA:17521"/>
        <dbReference type="Rhea" id="RHEA-COMP:9681"/>
        <dbReference type="Rhea" id="RHEA-COMP:9684"/>
        <dbReference type="ChEBI" id="CHEBI:15377"/>
        <dbReference type="ChEBI" id="CHEBI:15378"/>
        <dbReference type="ChEBI" id="CHEBI:29985"/>
        <dbReference type="ChEBI" id="CHEBI:30616"/>
        <dbReference type="ChEBI" id="CHEBI:43474"/>
        <dbReference type="ChEBI" id="CHEBI:58359"/>
        <dbReference type="ChEBI" id="CHEBI:78520"/>
        <dbReference type="ChEBI" id="CHEBI:78521"/>
        <dbReference type="ChEBI" id="CHEBI:456216"/>
    </reaction>
</comment>
<dbReference type="GO" id="GO:0005524">
    <property type="term" value="F:ATP binding"/>
    <property type="evidence" value="ECO:0007669"/>
    <property type="project" value="UniProtKB-KW"/>
</dbReference>
<dbReference type="Gene3D" id="1.10.20.60">
    <property type="entry name" value="Glu-tRNAGln amidotransferase C subunit, N-terminal domain"/>
    <property type="match status" value="1"/>
</dbReference>
<reference evidence="2" key="2">
    <citation type="submission" date="2007-10" db="EMBL/GenBank/DDBJ databases">
        <authorList>
            <person name="Myers G.S."/>
        </authorList>
    </citation>
    <scope>NUCLEOTIDE SEQUENCE [LARGE SCALE GENOMIC DNA]</scope>
</reference>
<dbReference type="Proteomes" id="UP000054075">
    <property type="component" value="Unassembled WGS sequence"/>
</dbReference>
<dbReference type="PANTHER" id="PTHR15004">
    <property type="entry name" value="GLUTAMYL-TRNA(GLN) AMIDOTRANSFERASE SUBUNIT C, MITOCHONDRIAL"/>
    <property type="match status" value="1"/>
</dbReference>
<dbReference type="GO" id="GO:0070681">
    <property type="term" value="P:glutaminyl-tRNAGln biosynthesis via transamidation"/>
    <property type="evidence" value="ECO:0007669"/>
    <property type="project" value="TreeGrafter"/>
</dbReference>
<keyword evidence="1" id="KW-0547">Nucleotide-binding</keyword>
<dbReference type="InterPro" id="IPR036113">
    <property type="entry name" value="Asp/Glu-ADT_sf_sub_c"/>
</dbReference>
<dbReference type="RefSeq" id="WP_006035626.1">
    <property type="nucleotide sequence ID" value="NZ_AAQJ02000001.1"/>
</dbReference>
<keyword evidence="1" id="KW-0648">Protein biosynthesis</keyword>
<dbReference type="STRING" id="59196.RICGR_0964"/>
<comment type="similarity">
    <text evidence="1">Belongs to the GatC family.</text>
</comment>
<proteinExistence type="inferred from homology"/>
<dbReference type="GO" id="GO:0006412">
    <property type="term" value="P:translation"/>
    <property type="evidence" value="ECO:0007669"/>
    <property type="project" value="UniProtKB-UniRule"/>
</dbReference>
<dbReference type="InterPro" id="IPR003837">
    <property type="entry name" value="GatC"/>
</dbReference>
<name>A8PNC1_9COXI</name>
<gene>
    <name evidence="1 2" type="primary">gatC</name>
    <name evidence="2" type="ORF">RICGR_0964</name>
</gene>
<dbReference type="EC" id="6.3.5.-" evidence="1"/>
<dbReference type="GO" id="GO:0006450">
    <property type="term" value="P:regulation of translational fidelity"/>
    <property type="evidence" value="ECO:0007669"/>
    <property type="project" value="InterPro"/>
</dbReference>
<dbReference type="AlphaFoldDB" id="A8PNC1"/>
<comment type="function">
    <text evidence="1">Allows the formation of correctly charged Asn-tRNA(Asn) or Gln-tRNA(Gln) through the transamidation of misacylated Asp-tRNA(Asn) or Glu-tRNA(Gln) in organisms which lack either or both of asparaginyl-tRNA or glutaminyl-tRNA synthetases. The reaction takes place in the presence of glutamine and ATP through an activated phospho-Asp-tRNA(Asn) or phospho-Glu-tRNA(Gln).</text>
</comment>
<reference evidence="2" key="1">
    <citation type="submission" date="2006-04" db="EMBL/GenBank/DDBJ databases">
        <authorList>
            <person name="Seshadri R."/>
            <person name="Federici B.A."/>
        </authorList>
    </citation>
    <scope>NUCLEOTIDE SEQUENCE [LARGE SCALE GENOMIC DNA]</scope>
</reference>
<evidence type="ECO:0000256" key="1">
    <source>
        <dbReference type="HAMAP-Rule" id="MF_00122"/>
    </source>
</evidence>
<sequence length="95" mass="10837">MTITREDVNKMADLAKIQINAEEVTHYLTSLQNILKLARQMDDVDTMSIQPVAHPFGITQRLRPDKITETVDRKDFQQLTAHTEAGLYCVPLVLE</sequence>
<dbReference type="SUPFAM" id="SSF141000">
    <property type="entry name" value="Glu-tRNAGln amidotransferase C subunit"/>
    <property type="match status" value="1"/>
</dbReference>